<dbReference type="GO" id="GO:0004519">
    <property type="term" value="F:endonuclease activity"/>
    <property type="evidence" value="ECO:0007669"/>
    <property type="project" value="UniProtKB-KW"/>
</dbReference>
<dbReference type="AlphaFoldDB" id="A0A395IMD9"/>
<dbReference type="InterPro" id="IPR039537">
    <property type="entry name" value="Retrotran_Ty1/copia-like"/>
</dbReference>
<dbReference type="SUPFAM" id="SSF53098">
    <property type="entry name" value="Ribonuclease H-like"/>
    <property type="match status" value="1"/>
</dbReference>
<feature type="domain" description="Integrase catalytic" evidence="17">
    <location>
        <begin position="119"/>
        <end position="284"/>
    </location>
</feature>
<dbReference type="GO" id="GO:0003723">
    <property type="term" value="F:RNA binding"/>
    <property type="evidence" value="ECO:0007669"/>
    <property type="project" value="UniProtKB-KW"/>
</dbReference>
<keyword evidence="1" id="KW-0815">Transposition</keyword>
<dbReference type="GO" id="GO:0006310">
    <property type="term" value="P:DNA recombination"/>
    <property type="evidence" value="ECO:0007669"/>
    <property type="project" value="UniProtKB-KW"/>
</dbReference>
<evidence type="ECO:0000256" key="4">
    <source>
        <dbReference type="ARBA" id="ARBA00022723"/>
    </source>
</evidence>
<keyword evidence="2" id="KW-0548">Nucleotidyltransferase</keyword>
<dbReference type="GO" id="GO:0016787">
    <property type="term" value="F:hydrolase activity"/>
    <property type="evidence" value="ECO:0007669"/>
    <property type="project" value="UniProtKB-KW"/>
</dbReference>
<dbReference type="GO" id="GO:0005634">
    <property type="term" value="C:nucleus"/>
    <property type="evidence" value="ECO:0007669"/>
    <property type="project" value="UniProtKB-ARBA"/>
</dbReference>
<keyword evidence="5" id="KW-0255">Endonuclease</keyword>
<keyword evidence="12" id="KW-0238">DNA-binding</keyword>
<keyword evidence="11" id="KW-0239">DNA-directed DNA polymerase</keyword>
<evidence type="ECO:0000256" key="5">
    <source>
        <dbReference type="ARBA" id="ARBA00022759"/>
    </source>
</evidence>
<keyword evidence="13" id="KW-0233">DNA recombination</keyword>
<evidence type="ECO:0000256" key="14">
    <source>
        <dbReference type="ARBA" id="ARBA00048173"/>
    </source>
</evidence>
<keyword evidence="9" id="KW-0229">DNA integration</keyword>
<evidence type="ECO:0000256" key="1">
    <source>
        <dbReference type="ARBA" id="ARBA00022578"/>
    </source>
</evidence>
<dbReference type="OrthoDB" id="3562068at2759"/>
<evidence type="ECO:0000256" key="8">
    <source>
        <dbReference type="ARBA" id="ARBA00022884"/>
    </source>
</evidence>
<dbReference type="EMBL" id="QKRW01000035">
    <property type="protein sequence ID" value="RAL61044.1"/>
    <property type="molecule type" value="Genomic_DNA"/>
</dbReference>
<dbReference type="GO" id="GO:0003964">
    <property type="term" value="F:RNA-directed DNA polymerase activity"/>
    <property type="evidence" value="ECO:0007669"/>
    <property type="project" value="UniProtKB-KW"/>
</dbReference>
<evidence type="ECO:0000256" key="15">
    <source>
        <dbReference type="ARBA" id="ARBA00049244"/>
    </source>
</evidence>
<dbReference type="PANTHER" id="PTHR42648:SF11">
    <property type="entry name" value="TRANSPOSON TY4-P GAG-POL POLYPROTEIN"/>
    <property type="match status" value="1"/>
</dbReference>
<evidence type="ECO:0000256" key="2">
    <source>
        <dbReference type="ARBA" id="ARBA00022695"/>
    </source>
</evidence>
<proteinExistence type="predicted"/>
<keyword evidence="7" id="KW-0460">Magnesium</keyword>
<evidence type="ECO:0000256" key="6">
    <source>
        <dbReference type="ARBA" id="ARBA00022801"/>
    </source>
</evidence>
<dbReference type="Gene3D" id="3.30.420.10">
    <property type="entry name" value="Ribonuclease H-like superfamily/Ribonuclease H"/>
    <property type="match status" value="1"/>
</dbReference>
<evidence type="ECO:0000256" key="11">
    <source>
        <dbReference type="ARBA" id="ARBA00022932"/>
    </source>
</evidence>
<keyword evidence="3" id="KW-0540">Nuclease</keyword>
<dbReference type="PROSITE" id="PS50994">
    <property type="entry name" value="INTEGRASE"/>
    <property type="match status" value="1"/>
</dbReference>
<evidence type="ECO:0000313" key="19">
    <source>
        <dbReference type="Proteomes" id="UP000249056"/>
    </source>
</evidence>
<accession>A0A395IMD9</accession>
<feature type="region of interest" description="Disordered" evidence="16">
    <location>
        <begin position="445"/>
        <end position="532"/>
    </location>
</feature>
<dbReference type="GO" id="GO:0015074">
    <property type="term" value="P:DNA integration"/>
    <property type="evidence" value="ECO:0007669"/>
    <property type="project" value="UniProtKB-KW"/>
</dbReference>
<comment type="catalytic activity">
    <reaction evidence="15">
        <text>DNA(n) + a 2'-deoxyribonucleoside 5'-triphosphate = DNA(n+1) + diphosphate</text>
        <dbReference type="Rhea" id="RHEA:22508"/>
        <dbReference type="Rhea" id="RHEA-COMP:17339"/>
        <dbReference type="Rhea" id="RHEA-COMP:17340"/>
        <dbReference type="ChEBI" id="CHEBI:33019"/>
        <dbReference type="ChEBI" id="CHEBI:61560"/>
        <dbReference type="ChEBI" id="CHEBI:173112"/>
        <dbReference type="EC" id="2.7.7.7"/>
    </reaction>
</comment>
<evidence type="ECO:0000259" key="17">
    <source>
        <dbReference type="PROSITE" id="PS50994"/>
    </source>
</evidence>
<keyword evidence="11" id="KW-0808">Transferase</keyword>
<dbReference type="GO" id="GO:0046872">
    <property type="term" value="F:metal ion binding"/>
    <property type="evidence" value="ECO:0007669"/>
    <property type="project" value="UniProtKB-KW"/>
</dbReference>
<name>A0A395IMD9_9HELO</name>
<keyword evidence="6" id="KW-0378">Hydrolase</keyword>
<dbReference type="InterPro" id="IPR001584">
    <property type="entry name" value="Integrase_cat-core"/>
</dbReference>
<protein>
    <recommendedName>
        <fullName evidence="17">Integrase catalytic domain-containing protein</fullName>
    </recommendedName>
</protein>
<evidence type="ECO:0000256" key="7">
    <source>
        <dbReference type="ARBA" id="ARBA00022842"/>
    </source>
</evidence>
<reference evidence="18 19" key="1">
    <citation type="submission" date="2018-06" db="EMBL/GenBank/DDBJ databases">
        <title>Genome Sequence of the Brown Rot Fungal Pathogen Monilinia fructigena.</title>
        <authorList>
            <person name="Landi L."/>
            <person name="De Miccolis Angelini R.M."/>
            <person name="Pollastro S."/>
            <person name="Abate D."/>
            <person name="Faretra F."/>
            <person name="Romanazzi G."/>
        </authorList>
    </citation>
    <scope>NUCLEOTIDE SEQUENCE [LARGE SCALE GENOMIC DNA]</scope>
    <source>
        <strain evidence="18 19">Mfrg269</strain>
    </source>
</reference>
<evidence type="ECO:0000256" key="10">
    <source>
        <dbReference type="ARBA" id="ARBA00022918"/>
    </source>
</evidence>
<evidence type="ECO:0000256" key="12">
    <source>
        <dbReference type="ARBA" id="ARBA00023125"/>
    </source>
</evidence>
<dbReference type="PANTHER" id="PTHR42648">
    <property type="entry name" value="TRANSPOSASE, PUTATIVE-RELATED"/>
    <property type="match status" value="1"/>
</dbReference>
<evidence type="ECO:0000256" key="13">
    <source>
        <dbReference type="ARBA" id="ARBA00023172"/>
    </source>
</evidence>
<comment type="caution">
    <text evidence="18">The sequence shown here is derived from an EMBL/GenBank/DDBJ whole genome shotgun (WGS) entry which is preliminary data.</text>
</comment>
<keyword evidence="8" id="KW-0694">RNA-binding</keyword>
<evidence type="ECO:0000256" key="9">
    <source>
        <dbReference type="ARBA" id="ARBA00022908"/>
    </source>
</evidence>
<gene>
    <name evidence="18" type="ORF">DID88_010140</name>
</gene>
<evidence type="ECO:0000256" key="16">
    <source>
        <dbReference type="SAM" id="MobiDB-lite"/>
    </source>
</evidence>
<dbReference type="Proteomes" id="UP000249056">
    <property type="component" value="Unassembled WGS sequence"/>
</dbReference>
<feature type="compositionally biased region" description="Basic and acidic residues" evidence="16">
    <location>
        <begin position="445"/>
        <end position="458"/>
    </location>
</feature>
<evidence type="ECO:0000313" key="18">
    <source>
        <dbReference type="EMBL" id="RAL61044.1"/>
    </source>
</evidence>
<evidence type="ECO:0000256" key="3">
    <source>
        <dbReference type="ARBA" id="ARBA00022722"/>
    </source>
</evidence>
<dbReference type="GO" id="GO:0032196">
    <property type="term" value="P:transposition"/>
    <property type="evidence" value="ECO:0007669"/>
    <property type="project" value="UniProtKB-KW"/>
</dbReference>
<dbReference type="GO" id="GO:0003677">
    <property type="term" value="F:DNA binding"/>
    <property type="evidence" value="ECO:0007669"/>
    <property type="project" value="UniProtKB-KW"/>
</dbReference>
<feature type="region of interest" description="Disordered" evidence="16">
    <location>
        <begin position="373"/>
        <end position="409"/>
    </location>
</feature>
<keyword evidence="19" id="KW-1185">Reference proteome</keyword>
<dbReference type="InterPro" id="IPR012337">
    <property type="entry name" value="RNaseH-like_sf"/>
</dbReference>
<dbReference type="GO" id="GO:0003887">
    <property type="term" value="F:DNA-directed DNA polymerase activity"/>
    <property type="evidence" value="ECO:0007669"/>
    <property type="project" value="UniProtKB-KW"/>
</dbReference>
<dbReference type="InterPro" id="IPR036397">
    <property type="entry name" value="RNaseH_sf"/>
</dbReference>
<comment type="catalytic activity">
    <reaction evidence="14">
        <text>DNA(n) + a 2'-deoxyribonucleoside 5'-triphosphate = DNA(n+1) + diphosphate</text>
        <dbReference type="Rhea" id="RHEA:22508"/>
        <dbReference type="Rhea" id="RHEA-COMP:17339"/>
        <dbReference type="Rhea" id="RHEA-COMP:17340"/>
        <dbReference type="ChEBI" id="CHEBI:33019"/>
        <dbReference type="ChEBI" id="CHEBI:61560"/>
        <dbReference type="ChEBI" id="CHEBI:173112"/>
        <dbReference type="EC" id="2.7.7.49"/>
    </reaction>
</comment>
<sequence>MYFTPENDENNKIIKATMKDGMYIISHVKPGYEDSAFFALSAEIIDGTKGEVEELTMTEKERYLIWHRRFNHLGPDKIRNLHKVTTLQRPIKVPSTLDVCEVCALTKMTNRIPSQLSARKSKRLELIHFDIAGPFPRTIRGHRYFLLIIDSATRVNWVILLKQKSDTIPLLKAWKQEIELATGVAVIAARTDNAPELLQAVREWKTGMRSEVTVVASSHQNGPAERNIRAAETDIRAMLKEAHLPLEFWDEAVEHDVYIQNRTSIGPDANGIDRSPLEAFTGTLPDIDTCKVWGSRCYAYINPKPSQKDKGMINFATQQGLEYSWDTQKTPTKHIKVYSPELGYTYRSYRVTIDESYKGGDLDLKLRNCVAGSQGTKNIEPNRRPRGRPKNVPESSSIPVDPPISPNEIITDSIEVRLPIPKRTKTEIPRFDEDEHGNIRQVIDDLTRPAGENNKESDVTLPDITSPPDHTPPKSRAASEDVTLPLDHTPPVPNTTLPDETLPPTAPASTPSSLRYNLRKRKRSDDDDMEGQRNSKIIRALLASLNKPASESIEHAMVAIPNIHQFEKETNNEIASKILTLLAATPAEADTALPATEILGIKIPNTYKEAMADKKHAKDWQAAIQEEVDSLVKNGTWEEFILPQGSNLVSTKWVFLVKTKDK</sequence>
<keyword evidence="10" id="KW-0695">RNA-directed DNA polymerase</keyword>
<organism evidence="18 19">
    <name type="scientific">Monilinia fructigena</name>
    <dbReference type="NCBI Taxonomy" id="38457"/>
    <lineage>
        <taxon>Eukaryota</taxon>
        <taxon>Fungi</taxon>
        <taxon>Dikarya</taxon>
        <taxon>Ascomycota</taxon>
        <taxon>Pezizomycotina</taxon>
        <taxon>Leotiomycetes</taxon>
        <taxon>Helotiales</taxon>
        <taxon>Sclerotiniaceae</taxon>
        <taxon>Monilinia</taxon>
    </lineage>
</organism>
<keyword evidence="4" id="KW-0479">Metal-binding</keyword>